<organism evidence="12 13">
    <name type="scientific">Conoideocrella luteorostrata</name>
    <dbReference type="NCBI Taxonomy" id="1105319"/>
    <lineage>
        <taxon>Eukaryota</taxon>
        <taxon>Fungi</taxon>
        <taxon>Dikarya</taxon>
        <taxon>Ascomycota</taxon>
        <taxon>Pezizomycotina</taxon>
        <taxon>Sordariomycetes</taxon>
        <taxon>Hypocreomycetidae</taxon>
        <taxon>Hypocreales</taxon>
        <taxon>Clavicipitaceae</taxon>
        <taxon>Conoideocrella</taxon>
    </lineage>
</organism>
<dbReference type="AlphaFoldDB" id="A0AAJ0FXM7"/>
<dbReference type="GO" id="GO:0005524">
    <property type="term" value="F:ATP binding"/>
    <property type="evidence" value="ECO:0007669"/>
    <property type="project" value="UniProtKB-UniRule"/>
</dbReference>
<dbReference type="InterPro" id="IPR011009">
    <property type="entry name" value="Kinase-like_dom_sf"/>
</dbReference>
<keyword evidence="3" id="KW-0418">Kinase</keyword>
<evidence type="ECO:0000256" key="3">
    <source>
        <dbReference type="ARBA" id="ARBA00022777"/>
    </source>
</evidence>
<dbReference type="Pfam" id="PF00069">
    <property type="entry name" value="Pkinase"/>
    <property type="match status" value="1"/>
</dbReference>
<dbReference type="EC" id="2.7.12.2" evidence="6"/>
<keyword evidence="1" id="KW-0808">Transferase</keyword>
<dbReference type="PANTHER" id="PTHR48013:SF9">
    <property type="entry name" value="DUAL SPECIFICITY MITOGEN-ACTIVATED PROTEIN KINASE KINASE 5"/>
    <property type="match status" value="1"/>
</dbReference>
<keyword evidence="13" id="KW-1185">Reference proteome</keyword>
<evidence type="ECO:0000313" key="13">
    <source>
        <dbReference type="Proteomes" id="UP001251528"/>
    </source>
</evidence>
<protein>
    <recommendedName>
        <fullName evidence="6">mitogen-activated protein kinase kinase</fullName>
        <ecNumber evidence="6">2.7.12.2</ecNumber>
    </recommendedName>
</protein>
<evidence type="ECO:0000256" key="4">
    <source>
        <dbReference type="ARBA" id="ARBA00022840"/>
    </source>
</evidence>
<evidence type="ECO:0000256" key="9">
    <source>
        <dbReference type="ARBA" id="ARBA00051693"/>
    </source>
</evidence>
<comment type="catalytic activity">
    <reaction evidence="7">
        <text>L-seryl-[protein] + ATP = O-phospho-L-seryl-[protein] + ADP + H(+)</text>
        <dbReference type="Rhea" id="RHEA:17989"/>
        <dbReference type="Rhea" id="RHEA-COMP:9863"/>
        <dbReference type="Rhea" id="RHEA-COMP:11604"/>
        <dbReference type="ChEBI" id="CHEBI:15378"/>
        <dbReference type="ChEBI" id="CHEBI:29999"/>
        <dbReference type="ChEBI" id="CHEBI:30616"/>
        <dbReference type="ChEBI" id="CHEBI:83421"/>
        <dbReference type="ChEBI" id="CHEBI:456216"/>
        <dbReference type="EC" id="2.7.12.2"/>
    </reaction>
</comment>
<dbReference type="Gene3D" id="1.10.510.10">
    <property type="entry name" value="Transferase(Phosphotransferase) domain 1"/>
    <property type="match status" value="1"/>
</dbReference>
<dbReference type="InterPro" id="IPR017441">
    <property type="entry name" value="Protein_kinase_ATP_BS"/>
</dbReference>
<dbReference type="PANTHER" id="PTHR48013">
    <property type="entry name" value="DUAL SPECIFICITY MITOGEN-ACTIVATED PROTEIN KINASE KINASE 5-RELATED"/>
    <property type="match status" value="1"/>
</dbReference>
<gene>
    <name evidence="12" type="ORF">QQS21_002014</name>
</gene>
<comment type="caution">
    <text evidence="12">The sequence shown here is derived from an EMBL/GenBank/DDBJ whole genome shotgun (WGS) entry which is preliminary data.</text>
</comment>
<dbReference type="Proteomes" id="UP001251528">
    <property type="component" value="Unassembled WGS sequence"/>
</dbReference>
<comment type="catalytic activity">
    <reaction evidence="9">
        <text>L-tyrosyl-[protein] + ATP = O-phospho-L-tyrosyl-[protein] + ADP + H(+)</text>
        <dbReference type="Rhea" id="RHEA:10596"/>
        <dbReference type="Rhea" id="RHEA-COMP:10136"/>
        <dbReference type="Rhea" id="RHEA-COMP:20101"/>
        <dbReference type="ChEBI" id="CHEBI:15378"/>
        <dbReference type="ChEBI" id="CHEBI:30616"/>
        <dbReference type="ChEBI" id="CHEBI:46858"/>
        <dbReference type="ChEBI" id="CHEBI:61978"/>
        <dbReference type="ChEBI" id="CHEBI:456216"/>
        <dbReference type="EC" id="2.7.12.2"/>
    </reaction>
</comment>
<dbReference type="PROSITE" id="PS50011">
    <property type="entry name" value="PROTEIN_KINASE_DOM"/>
    <property type="match status" value="1"/>
</dbReference>
<evidence type="ECO:0000256" key="2">
    <source>
        <dbReference type="ARBA" id="ARBA00022741"/>
    </source>
</evidence>
<accession>A0AAJ0FXM7</accession>
<evidence type="ECO:0000256" key="6">
    <source>
        <dbReference type="ARBA" id="ARBA00038999"/>
    </source>
</evidence>
<comment type="catalytic activity">
    <reaction evidence="8">
        <text>L-threonyl-[protein] + ATP = O-phospho-L-threonyl-[protein] + ADP + H(+)</text>
        <dbReference type="Rhea" id="RHEA:46608"/>
        <dbReference type="Rhea" id="RHEA-COMP:11060"/>
        <dbReference type="Rhea" id="RHEA-COMP:11605"/>
        <dbReference type="ChEBI" id="CHEBI:15378"/>
        <dbReference type="ChEBI" id="CHEBI:30013"/>
        <dbReference type="ChEBI" id="CHEBI:30616"/>
        <dbReference type="ChEBI" id="CHEBI:61977"/>
        <dbReference type="ChEBI" id="CHEBI:456216"/>
        <dbReference type="EC" id="2.7.12.2"/>
    </reaction>
</comment>
<dbReference type="InterPro" id="IPR000719">
    <property type="entry name" value="Prot_kinase_dom"/>
</dbReference>
<keyword evidence="4 10" id="KW-0067">ATP-binding</keyword>
<evidence type="ECO:0000313" key="12">
    <source>
        <dbReference type="EMBL" id="KAK2611908.1"/>
    </source>
</evidence>
<evidence type="ECO:0000256" key="8">
    <source>
        <dbReference type="ARBA" id="ARBA00049299"/>
    </source>
</evidence>
<evidence type="ECO:0000259" key="11">
    <source>
        <dbReference type="PROSITE" id="PS50011"/>
    </source>
</evidence>
<proteinExistence type="inferred from homology"/>
<dbReference type="Gene3D" id="3.30.200.20">
    <property type="entry name" value="Phosphorylase Kinase, domain 1"/>
    <property type="match status" value="1"/>
</dbReference>
<dbReference type="EMBL" id="JASWJB010000023">
    <property type="protein sequence ID" value="KAK2611908.1"/>
    <property type="molecule type" value="Genomic_DNA"/>
</dbReference>
<reference evidence="12" key="1">
    <citation type="submission" date="2023-06" db="EMBL/GenBank/DDBJ databases">
        <title>Conoideocrella luteorostrata (Hypocreales: Clavicipitaceae), a potential biocontrol fungus for elongate hemlock scale in United States Christmas tree production areas.</title>
        <authorList>
            <person name="Barrett H."/>
            <person name="Lovett B."/>
            <person name="Macias A.M."/>
            <person name="Stajich J.E."/>
            <person name="Kasson M.T."/>
        </authorList>
    </citation>
    <scope>NUCLEOTIDE SEQUENCE</scope>
    <source>
        <strain evidence="12">ARSEF 14590</strain>
    </source>
</reference>
<name>A0AAJ0FXM7_9HYPO</name>
<dbReference type="PROSITE" id="PS00107">
    <property type="entry name" value="PROTEIN_KINASE_ATP"/>
    <property type="match status" value="1"/>
</dbReference>
<feature type="domain" description="Protein kinase" evidence="11">
    <location>
        <begin position="43"/>
        <end position="340"/>
    </location>
</feature>
<dbReference type="SUPFAM" id="SSF56112">
    <property type="entry name" value="Protein kinase-like (PK-like)"/>
    <property type="match status" value="1"/>
</dbReference>
<feature type="binding site" evidence="10">
    <location>
        <position position="180"/>
    </location>
    <ligand>
        <name>ATP</name>
        <dbReference type="ChEBI" id="CHEBI:30616"/>
    </ligand>
</feature>
<evidence type="ECO:0000256" key="1">
    <source>
        <dbReference type="ARBA" id="ARBA00022679"/>
    </source>
</evidence>
<evidence type="ECO:0000256" key="7">
    <source>
        <dbReference type="ARBA" id="ARBA00049014"/>
    </source>
</evidence>
<keyword evidence="2 10" id="KW-0547">Nucleotide-binding</keyword>
<evidence type="ECO:0000256" key="5">
    <source>
        <dbReference type="ARBA" id="ARBA00038035"/>
    </source>
</evidence>
<evidence type="ECO:0000256" key="10">
    <source>
        <dbReference type="PROSITE-ProRule" id="PRU10141"/>
    </source>
</evidence>
<dbReference type="SMART" id="SM00220">
    <property type="entry name" value="S_TKc"/>
    <property type="match status" value="1"/>
</dbReference>
<comment type="similarity">
    <text evidence="5">Belongs to the protein kinase superfamily. STE Ser/Thr protein kinase family. MAP kinase kinase subfamily.</text>
</comment>
<sequence>MPTDRHRRGLNVGFFCGSKSRYTLATIGRCGDIVVKGEDISRIQCSFEMHEGNMKEIMLQDRSVNRSTQLFGDSAMPFEPRRAHRRVVVDPYTNRKFGFGGAACDQYLFRIVWHKIPELGINFHTSYRDHPRHTRTPIHTPGPEERMWIRYSKREKLGSGSFGEVWKVVNIDSGEYLAVKHVTVPDIHSQEYVRVQREVKTLSCVSYQGHHSRDVKPENILYTPTPDGDYLYQLADFGLANIASNARTFAGSNRYMAPELENGLQQPQTPNMDVWSLFVTLAYAMNVADFRAKDLYTTPQRIKAIQEAANDRMFQRLRDMAFADPGQRATAGDMLDKLFNGLGRITPRNRMLLE</sequence>
<dbReference type="GO" id="GO:0004708">
    <property type="term" value="F:MAP kinase kinase activity"/>
    <property type="evidence" value="ECO:0007669"/>
    <property type="project" value="UniProtKB-EC"/>
</dbReference>